<sequence length="71" mass="7779">MSDRISRQWVEYIADFVNAGPLWDHSDGNLSGKEGSKLAPRQNPLLSSGDLMPLLYPDSPSAITQAEDAFT</sequence>
<evidence type="ECO:0000313" key="1">
    <source>
        <dbReference type="EMBL" id="EAL87781.1"/>
    </source>
</evidence>
<keyword evidence="2" id="KW-1185">Reference proteome</keyword>
<dbReference type="EMBL" id="AAHF01000007">
    <property type="protein sequence ID" value="EAL87781.1"/>
    <property type="molecule type" value="Genomic_DNA"/>
</dbReference>
<reference evidence="1 2" key="1">
    <citation type="journal article" date="2005" name="Nature">
        <title>Genomic sequence of the pathogenic and allergenic filamentous fungus Aspergillus fumigatus.</title>
        <authorList>
            <person name="Nierman W.C."/>
            <person name="Pain A."/>
            <person name="Anderson M.J."/>
            <person name="Wortman J.R."/>
            <person name="Kim H.S."/>
            <person name="Arroyo J."/>
            <person name="Berriman M."/>
            <person name="Abe K."/>
            <person name="Archer D.B."/>
            <person name="Bermejo C."/>
            <person name="Bennett J."/>
            <person name="Bowyer P."/>
            <person name="Chen D."/>
            <person name="Collins M."/>
            <person name="Coulsen R."/>
            <person name="Davies R."/>
            <person name="Dyer P.S."/>
            <person name="Farman M."/>
            <person name="Fedorova N."/>
            <person name="Fedorova N."/>
            <person name="Feldblyum T.V."/>
            <person name="Fischer R."/>
            <person name="Fosker N."/>
            <person name="Fraser A."/>
            <person name="Garcia J.L."/>
            <person name="Garcia M.J."/>
            <person name="Goble A."/>
            <person name="Goldman G.H."/>
            <person name="Gomi K."/>
            <person name="Griffith-Jones S."/>
            <person name="Gwilliam R."/>
            <person name="Haas B."/>
            <person name="Haas H."/>
            <person name="Harris D."/>
            <person name="Horiuchi H."/>
            <person name="Huang J."/>
            <person name="Humphray S."/>
            <person name="Jimenez J."/>
            <person name="Keller N."/>
            <person name="Khouri H."/>
            <person name="Kitamoto K."/>
            <person name="Kobayashi T."/>
            <person name="Konzack S."/>
            <person name="Kulkarni R."/>
            <person name="Kumagai T."/>
            <person name="Lafon A."/>
            <person name="Latge J.P."/>
            <person name="Li W."/>
            <person name="Lord A."/>
            <person name="Lu C."/>
            <person name="Majoros W.H."/>
            <person name="May G.S."/>
            <person name="Miller B.L."/>
            <person name="Mohamoud Y."/>
            <person name="Molina M."/>
            <person name="Monod M."/>
            <person name="Mouyna I."/>
            <person name="Mulligan S."/>
            <person name="Murphy L."/>
            <person name="O'Neil S."/>
            <person name="Paulsen I."/>
            <person name="Penalva M.A."/>
            <person name="Pertea M."/>
            <person name="Price C."/>
            <person name="Pritchard B.L."/>
            <person name="Quail M.A."/>
            <person name="Rabbinowitsch E."/>
            <person name="Rawlins N."/>
            <person name="Rajandream M.A."/>
            <person name="Reichard U."/>
            <person name="Renauld H."/>
            <person name="Robson G.D."/>
            <person name="Rodriguez de Cordoba S."/>
            <person name="Rodriguez-Pena J.M."/>
            <person name="Ronning C.M."/>
            <person name="Rutter S."/>
            <person name="Salzberg S.L."/>
            <person name="Sanchez M."/>
            <person name="Sanchez-Ferrero J.C."/>
            <person name="Saunders D."/>
            <person name="Seeger K."/>
            <person name="Squares R."/>
            <person name="Squares S."/>
            <person name="Takeuchi M."/>
            <person name="Tekaia F."/>
            <person name="Turner G."/>
            <person name="Vazquez de Aldana C.R."/>
            <person name="Weidman J."/>
            <person name="White O."/>
            <person name="Woodward J."/>
            <person name="Yu J.H."/>
            <person name="Fraser C."/>
            <person name="Galagan J.E."/>
            <person name="Asai K."/>
            <person name="Machida M."/>
            <person name="Hall N."/>
            <person name="Barrell B."/>
            <person name="Denning D.W."/>
        </authorList>
    </citation>
    <scope>NUCLEOTIDE SEQUENCE [LARGE SCALE GENOMIC DNA]</scope>
    <source>
        <strain evidence="1 2">Af293</strain>
    </source>
</reference>
<dbReference type="GeneID" id="3507418"/>
<protein>
    <submittedName>
        <fullName evidence="1">Uncharacterized protein</fullName>
    </submittedName>
</protein>
<dbReference type="Proteomes" id="UP000002530">
    <property type="component" value="Unassembled WGS sequence"/>
</dbReference>
<dbReference type="AlphaFoldDB" id="Q4WL01"/>
<gene>
    <name evidence="1" type="ORF">AFUA_1G00670</name>
</gene>
<dbReference type="HOGENOM" id="CLU_2739581_0_0_1"/>
<accession>Q4WL01</accession>
<dbReference type="VEuPathDB" id="FungiDB:Afu1g00670"/>
<comment type="caution">
    <text evidence="1">The sequence shown here is derived from an EMBL/GenBank/DDBJ whole genome shotgun (WGS) entry which is preliminary data.</text>
</comment>
<dbReference type="KEGG" id="afm:AFUA_1G00670"/>
<dbReference type="RefSeq" id="XP_749819.1">
    <property type="nucleotide sequence ID" value="XM_744726.1"/>
</dbReference>
<organism evidence="1 2">
    <name type="scientific">Aspergillus fumigatus (strain ATCC MYA-4609 / CBS 101355 / FGSC A1100 / Af293)</name>
    <name type="common">Neosartorya fumigata</name>
    <dbReference type="NCBI Taxonomy" id="330879"/>
    <lineage>
        <taxon>Eukaryota</taxon>
        <taxon>Fungi</taxon>
        <taxon>Dikarya</taxon>
        <taxon>Ascomycota</taxon>
        <taxon>Pezizomycotina</taxon>
        <taxon>Eurotiomycetes</taxon>
        <taxon>Eurotiomycetidae</taxon>
        <taxon>Eurotiales</taxon>
        <taxon>Aspergillaceae</taxon>
        <taxon>Aspergillus</taxon>
        <taxon>Aspergillus subgen. Fumigati</taxon>
    </lineage>
</organism>
<name>Q4WL01_ASPFU</name>
<proteinExistence type="predicted"/>
<evidence type="ECO:0000313" key="2">
    <source>
        <dbReference type="Proteomes" id="UP000002530"/>
    </source>
</evidence>
<dbReference type="InParanoid" id="Q4WL01"/>